<protein>
    <submittedName>
        <fullName evidence="3">Uncharacterized protein</fullName>
    </submittedName>
</protein>
<dbReference type="RefSeq" id="WP_144700385.1">
    <property type="nucleotide sequence ID" value="NZ_VNJJ01000004.1"/>
</dbReference>
<proteinExistence type="predicted"/>
<organism evidence="3 4">
    <name type="scientific">Cohnella terricola</name>
    <dbReference type="NCBI Taxonomy" id="1289167"/>
    <lineage>
        <taxon>Bacteria</taxon>
        <taxon>Bacillati</taxon>
        <taxon>Bacillota</taxon>
        <taxon>Bacilli</taxon>
        <taxon>Bacillales</taxon>
        <taxon>Paenibacillaceae</taxon>
        <taxon>Cohnella</taxon>
    </lineage>
</organism>
<keyword evidence="2" id="KW-1133">Transmembrane helix</keyword>
<evidence type="ECO:0000256" key="1">
    <source>
        <dbReference type="SAM" id="MobiDB-lite"/>
    </source>
</evidence>
<comment type="caution">
    <text evidence="3">The sequence shown here is derived from an EMBL/GenBank/DDBJ whole genome shotgun (WGS) entry which is preliminary data.</text>
</comment>
<accession>A0A559JMY7</accession>
<keyword evidence="2" id="KW-0472">Membrane</keyword>
<keyword evidence="4" id="KW-1185">Reference proteome</keyword>
<name>A0A559JMY7_9BACL</name>
<dbReference type="AlphaFoldDB" id="A0A559JMY7"/>
<evidence type="ECO:0000313" key="3">
    <source>
        <dbReference type="EMBL" id="TVY01245.1"/>
    </source>
</evidence>
<feature type="transmembrane region" description="Helical" evidence="2">
    <location>
        <begin position="21"/>
        <end position="41"/>
    </location>
</feature>
<feature type="region of interest" description="Disordered" evidence="1">
    <location>
        <begin position="69"/>
        <end position="177"/>
    </location>
</feature>
<reference evidence="3 4" key="1">
    <citation type="submission" date="2019-07" db="EMBL/GenBank/DDBJ databases">
        <authorList>
            <person name="Kim J."/>
        </authorList>
    </citation>
    <scope>NUCLEOTIDE SEQUENCE [LARGE SCALE GENOMIC DNA]</scope>
    <source>
        <strain evidence="3 4">G13</strain>
    </source>
</reference>
<feature type="compositionally biased region" description="Basic and acidic residues" evidence="1">
    <location>
        <begin position="91"/>
        <end position="111"/>
    </location>
</feature>
<feature type="compositionally biased region" description="Polar residues" evidence="1">
    <location>
        <begin position="148"/>
        <end position="164"/>
    </location>
</feature>
<dbReference type="EMBL" id="VNJJ01000004">
    <property type="protein sequence ID" value="TVY01245.1"/>
    <property type="molecule type" value="Genomic_DNA"/>
</dbReference>
<sequence>MGEKRIRKKRRRRRIRKPDTVIVVLASLCVLLTAIWGGLYWKENSERALRAAGTGRTIDSQKMKEAANLPPFSFGATSDPATEELLPTDDSVPRQEEAEKPTSRNLAKPDKANGSGSGAIGRTAPEEADSIDAVETNPIASEEPIPPQSTGISGSQTESTNATDADSPDNATEKYEHEILRVQAMCEEDMDEFVDGAKSSFQRLDKRDPAAMLAWNDKATKEMAAATSDCEGKFDEAIRNAEKDSVIPVIIQEWKQDFISLKEKLQEESKQKLQQLNAG</sequence>
<gene>
    <name evidence="3" type="ORF">FPZ45_08845</name>
</gene>
<keyword evidence="2" id="KW-0812">Transmembrane</keyword>
<evidence type="ECO:0000256" key="2">
    <source>
        <dbReference type="SAM" id="Phobius"/>
    </source>
</evidence>
<evidence type="ECO:0000313" key="4">
    <source>
        <dbReference type="Proteomes" id="UP000316330"/>
    </source>
</evidence>
<dbReference type="Proteomes" id="UP000316330">
    <property type="component" value="Unassembled WGS sequence"/>
</dbReference>
<dbReference type="OrthoDB" id="2601662at2"/>